<gene>
    <name evidence="5" type="ORF">E8M12_16190</name>
</gene>
<proteinExistence type="predicted"/>
<evidence type="ECO:0000313" key="5">
    <source>
        <dbReference type="EMBL" id="TKB42973.1"/>
    </source>
</evidence>
<dbReference type="InterPro" id="IPR001876">
    <property type="entry name" value="Znf_RanBP2"/>
</dbReference>
<keyword evidence="1" id="KW-0479">Metal-binding</keyword>
<protein>
    <submittedName>
        <fullName evidence="5">DUF2007 domain-containing protein</fullName>
    </submittedName>
</protein>
<reference evidence="5 6" key="1">
    <citation type="submission" date="2019-04" db="EMBL/GenBank/DDBJ databases">
        <title>Thalassotalea guangxiensis sp. nov., isolated from sediment of the coastal wetland.</title>
        <authorList>
            <person name="Zheng S."/>
            <person name="Zhang D."/>
        </authorList>
    </citation>
    <scope>NUCLEOTIDE SEQUENCE [LARGE SCALE GENOMIC DNA]</scope>
    <source>
        <strain evidence="5 6">ZS-4</strain>
    </source>
</reference>
<evidence type="ECO:0000259" key="4">
    <source>
        <dbReference type="PROSITE" id="PS01358"/>
    </source>
</evidence>
<name>A0A4U1B1F0_9GAMM</name>
<dbReference type="RefSeq" id="WP_136737309.1">
    <property type="nucleotide sequence ID" value="NZ_SWDB01000051.1"/>
</dbReference>
<dbReference type="EMBL" id="SWDB01000051">
    <property type="protein sequence ID" value="TKB42973.1"/>
    <property type="molecule type" value="Genomic_DNA"/>
</dbReference>
<sequence>MKKIYSHPHLFFVENMQNILALEGIETQIKNQYLTGASGDVPFLETWPELWVKDERQAVMADDIIRKSQDDTGSDWYCKGCKEVNAGSFELCWNCQQAKA</sequence>
<keyword evidence="2" id="KW-0863">Zinc-finger</keyword>
<dbReference type="OrthoDB" id="9814654at2"/>
<dbReference type="GO" id="GO:0008270">
    <property type="term" value="F:zinc ion binding"/>
    <property type="evidence" value="ECO:0007669"/>
    <property type="project" value="UniProtKB-KW"/>
</dbReference>
<dbReference type="PROSITE" id="PS01358">
    <property type="entry name" value="ZF_RANBP2_1"/>
    <property type="match status" value="1"/>
</dbReference>
<evidence type="ECO:0000313" key="6">
    <source>
        <dbReference type="Proteomes" id="UP000307999"/>
    </source>
</evidence>
<dbReference type="AlphaFoldDB" id="A0A4U1B1F0"/>
<comment type="caution">
    <text evidence="5">The sequence shown here is derived from an EMBL/GenBank/DDBJ whole genome shotgun (WGS) entry which is preliminary data.</text>
</comment>
<dbReference type="Pfam" id="PF09413">
    <property type="entry name" value="DUF2007"/>
    <property type="match status" value="1"/>
</dbReference>
<keyword evidence="6" id="KW-1185">Reference proteome</keyword>
<dbReference type="InterPro" id="IPR018551">
    <property type="entry name" value="DUF2007"/>
</dbReference>
<evidence type="ECO:0000256" key="3">
    <source>
        <dbReference type="ARBA" id="ARBA00022833"/>
    </source>
</evidence>
<feature type="domain" description="RanBP2-type" evidence="4">
    <location>
        <begin position="76"/>
        <end position="95"/>
    </location>
</feature>
<evidence type="ECO:0000256" key="1">
    <source>
        <dbReference type="ARBA" id="ARBA00022723"/>
    </source>
</evidence>
<organism evidence="5 6">
    <name type="scientific">Thalassotalea mangrovi</name>
    <dbReference type="NCBI Taxonomy" id="2572245"/>
    <lineage>
        <taxon>Bacteria</taxon>
        <taxon>Pseudomonadati</taxon>
        <taxon>Pseudomonadota</taxon>
        <taxon>Gammaproteobacteria</taxon>
        <taxon>Alteromonadales</taxon>
        <taxon>Colwelliaceae</taxon>
        <taxon>Thalassotalea</taxon>
    </lineage>
</organism>
<dbReference type="Proteomes" id="UP000307999">
    <property type="component" value="Unassembled WGS sequence"/>
</dbReference>
<keyword evidence="3" id="KW-0862">Zinc</keyword>
<accession>A0A4U1B1F0</accession>
<evidence type="ECO:0000256" key="2">
    <source>
        <dbReference type="ARBA" id="ARBA00022771"/>
    </source>
</evidence>